<evidence type="ECO:0000313" key="1">
    <source>
        <dbReference type="EMBL" id="CAD8213950.1"/>
    </source>
</evidence>
<proteinExistence type="predicted"/>
<name>A0A8S1YJ16_9CILI</name>
<sequence>MKRMHQYFMKINFNYIFLLEVNFVSILKLKNIIRMKQMINQTWSLYIGQIPFSNQKWICVWNAIQIIIKHQFNNQK</sequence>
<comment type="caution">
    <text evidence="1">The sequence shown here is derived from an EMBL/GenBank/DDBJ whole genome shotgun (WGS) entry which is preliminary data.</text>
</comment>
<keyword evidence="2" id="KW-1185">Reference proteome</keyword>
<protein>
    <submittedName>
        <fullName evidence="1">Uncharacterized protein</fullName>
    </submittedName>
</protein>
<dbReference type="AlphaFoldDB" id="A0A8S1YJ16"/>
<reference evidence="1" key="1">
    <citation type="submission" date="2021-01" db="EMBL/GenBank/DDBJ databases">
        <authorList>
            <consortium name="Genoscope - CEA"/>
            <person name="William W."/>
        </authorList>
    </citation>
    <scope>NUCLEOTIDE SEQUENCE</scope>
</reference>
<dbReference type="EMBL" id="CAJJDO010000191">
    <property type="protein sequence ID" value="CAD8213950.1"/>
    <property type="molecule type" value="Genomic_DNA"/>
</dbReference>
<dbReference type="Proteomes" id="UP000689195">
    <property type="component" value="Unassembled WGS sequence"/>
</dbReference>
<accession>A0A8S1YJ16</accession>
<evidence type="ECO:0000313" key="2">
    <source>
        <dbReference type="Proteomes" id="UP000689195"/>
    </source>
</evidence>
<gene>
    <name evidence="1" type="ORF">PPENT_87.1.T1910011</name>
</gene>
<organism evidence="1 2">
    <name type="scientific">Paramecium pentaurelia</name>
    <dbReference type="NCBI Taxonomy" id="43138"/>
    <lineage>
        <taxon>Eukaryota</taxon>
        <taxon>Sar</taxon>
        <taxon>Alveolata</taxon>
        <taxon>Ciliophora</taxon>
        <taxon>Intramacronucleata</taxon>
        <taxon>Oligohymenophorea</taxon>
        <taxon>Peniculida</taxon>
        <taxon>Parameciidae</taxon>
        <taxon>Paramecium</taxon>
    </lineage>
</organism>